<gene>
    <name evidence="2" type="ORF">ETD96_34835</name>
</gene>
<evidence type="ECO:0000313" key="3">
    <source>
        <dbReference type="Proteomes" id="UP000305238"/>
    </source>
</evidence>
<dbReference type="Proteomes" id="UP000305238">
    <property type="component" value="Unassembled WGS sequence"/>
</dbReference>
<dbReference type="EMBL" id="VCKZ01000366">
    <property type="protein sequence ID" value="TMR29833.1"/>
    <property type="molecule type" value="Genomic_DNA"/>
</dbReference>
<reference evidence="2 3" key="1">
    <citation type="submission" date="2019-05" db="EMBL/GenBank/DDBJ databases">
        <title>Draft genome sequence of Actinomadura geliboluensis A8036.</title>
        <authorList>
            <person name="Saricaoglu S."/>
            <person name="Isik K."/>
        </authorList>
    </citation>
    <scope>NUCLEOTIDE SEQUENCE [LARGE SCALE GENOMIC DNA]</scope>
    <source>
        <strain evidence="2 3">A8036</strain>
    </source>
</reference>
<comment type="caution">
    <text evidence="2">The sequence shown here is derived from an EMBL/GenBank/DDBJ whole genome shotgun (WGS) entry which is preliminary data.</text>
</comment>
<dbReference type="AlphaFoldDB" id="A0A5S4GA55"/>
<keyword evidence="1" id="KW-0472">Membrane</keyword>
<proteinExistence type="predicted"/>
<sequence>MELILMLLLPLPLGYLVRDRVAAYLSYVAVHSFAFTFQTMTLTRAWVGGDTRAFVKDPDAVPWSYAAVNVAIYGVGIGLVTLGARLRRRRAARPEGVDISG</sequence>
<keyword evidence="1" id="KW-1133">Transmembrane helix</keyword>
<evidence type="ECO:0000256" key="1">
    <source>
        <dbReference type="SAM" id="Phobius"/>
    </source>
</evidence>
<evidence type="ECO:0000313" key="2">
    <source>
        <dbReference type="EMBL" id="TMR29833.1"/>
    </source>
</evidence>
<name>A0A5S4GA55_9ACTN</name>
<keyword evidence="1" id="KW-0812">Transmembrane</keyword>
<keyword evidence="3" id="KW-1185">Reference proteome</keyword>
<dbReference type="OrthoDB" id="4838646at2"/>
<accession>A0A5S4GA55</accession>
<organism evidence="2 3">
    <name type="scientific">Actinomadura geliboluensis</name>
    <dbReference type="NCBI Taxonomy" id="882440"/>
    <lineage>
        <taxon>Bacteria</taxon>
        <taxon>Bacillati</taxon>
        <taxon>Actinomycetota</taxon>
        <taxon>Actinomycetes</taxon>
        <taxon>Streptosporangiales</taxon>
        <taxon>Thermomonosporaceae</taxon>
        <taxon>Actinomadura</taxon>
    </lineage>
</organism>
<dbReference type="RefSeq" id="WP_138640735.1">
    <property type="nucleotide sequence ID" value="NZ_JASWDG010000102.1"/>
</dbReference>
<feature type="transmembrane region" description="Helical" evidence="1">
    <location>
        <begin position="21"/>
        <end position="43"/>
    </location>
</feature>
<protein>
    <submittedName>
        <fullName evidence="2">Uncharacterized protein</fullName>
    </submittedName>
</protein>
<feature type="transmembrane region" description="Helical" evidence="1">
    <location>
        <begin position="63"/>
        <end position="84"/>
    </location>
</feature>